<reference evidence="1 2" key="1">
    <citation type="journal article" date="2022" name="Allergy">
        <title>Genome assembly and annotation of Periplaneta americana reveal a comprehensive cockroach allergen profile.</title>
        <authorList>
            <person name="Wang L."/>
            <person name="Xiong Q."/>
            <person name="Saelim N."/>
            <person name="Wang L."/>
            <person name="Nong W."/>
            <person name="Wan A.T."/>
            <person name="Shi M."/>
            <person name="Liu X."/>
            <person name="Cao Q."/>
            <person name="Hui J.H.L."/>
            <person name="Sookrung N."/>
            <person name="Leung T.F."/>
            <person name="Tungtrongchitr A."/>
            <person name="Tsui S.K.W."/>
        </authorList>
    </citation>
    <scope>NUCLEOTIDE SEQUENCE [LARGE SCALE GENOMIC DNA]</scope>
    <source>
        <strain evidence="1">PWHHKU_190912</strain>
    </source>
</reference>
<keyword evidence="2" id="KW-1185">Reference proteome</keyword>
<dbReference type="EMBL" id="JAJSOF020000013">
    <property type="protein sequence ID" value="KAJ4442809.1"/>
    <property type="molecule type" value="Genomic_DNA"/>
</dbReference>
<proteinExistence type="predicted"/>
<dbReference type="Proteomes" id="UP001148838">
    <property type="component" value="Unassembled WGS sequence"/>
</dbReference>
<accession>A0ABQ8T8G3</accession>
<sequence length="291" mass="33126">MSPGSSTESYPAFARIGLRENPGKPLNQITCPDRDSNPGHLVSRPDALTVTPQSVLFIFTFLIQGASERTDGLQNIDTQRGEGIEFNIKEEITWTNTERVYTCKCGDRQVIYAAVPCAITAAGHCEKRFRVDDRFEFRILRIDGRTVTHFSGSTPFWRAILYMMCICAELCRVLGIRAGVCVVLVYSPNSVFYVENSSTLDSKLPIYNNFPLYPFFEGLKTLNETRHGRAANFTKDSEFNILAMVTNDTRHRLNLFFREFWNCDMIIVVLNGDHYRTSNNYKSSESTVFTE</sequence>
<evidence type="ECO:0000313" key="2">
    <source>
        <dbReference type="Proteomes" id="UP001148838"/>
    </source>
</evidence>
<organism evidence="1 2">
    <name type="scientific">Periplaneta americana</name>
    <name type="common">American cockroach</name>
    <name type="synonym">Blatta americana</name>
    <dbReference type="NCBI Taxonomy" id="6978"/>
    <lineage>
        <taxon>Eukaryota</taxon>
        <taxon>Metazoa</taxon>
        <taxon>Ecdysozoa</taxon>
        <taxon>Arthropoda</taxon>
        <taxon>Hexapoda</taxon>
        <taxon>Insecta</taxon>
        <taxon>Pterygota</taxon>
        <taxon>Neoptera</taxon>
        <taxon>Polyneoptera</taxon>
        <taxon>Dictyoptera</taxon>
        <taxon>Blattodea</taxon>
        <taxon>Blattoidea</taxon>
        <taxon>Blattidae</taxon>
        <taxon>Blattinae</taxon>
        <taxon>Periplaneta</taxon>
    </lineage>
</organism>
<gene>
    <name evidence="1" type="ORF">ANN_04402</name>
</gene>
<comment type="caution">
    <text evidence="1">The sequence shown here is derived from an EMBL/GenBank/DDBJ whole genome shotgun (WGS) entry which is preliminary data.</text>
</comment>
<evidence type="ECO:0000313" key="1">
    <source>
        <dbReference type="EMBL" id="KAJ4442809.1"/>
    </source>
</evidence>
<protein>
    <submittedName>
        <fullName evidence="1">Uncharacterized protein</fullName>
    </submittedName>
</protein>
<name>A0ABQ8T8G3_PERAM</name>